<organism evidence="1 2">
    <name type="scientific">Panagrolaimus sp. ES5</name>
    <dbReference type="NCBI Taxonomy" id="591445"/>
    <lineage>
        <taxon>Eukaryota</taxon>
        <taxon>Metazoa</taxon>
        <taxon>Ecdysozoa</taxon>
        <taxon>Nematoda</taxon>
        <taxon>Chromadorea</taxon>
        <taxon>Rhabditida</taxon>
        <taxon>Tylenchina</taxon>
        <taxon>Panagrolaimomorpha</taxon>
        <taxon>Panagrolaimoidea</taxon>
        <taxon>Panagrolaimidae</taxon>
        <taxon>Panagrolaimus</taxon>
    </lineage>
</organism>
<name>A0AC34G3C6_9BILA</name>
<protein>
    <submittedName>
        <fullName evidence="2">Bestrophin homolog</fullName>
    </submittedName>
</protein>
<dbReference type="Proteomes" id="UP000887579">
    <property type="component" value="Unplaced"/>
</dbReference>
<evidence type="ECO:0000313" key="1">
    <source>
        <dbReference type="Proteomes" id="UP000887579"/>
    </source>
</evidence>
<reference evidence="2" key="1">
    <citation type="submission" date="2022-11" db="UniProtKB">
        <authorList>
            <consortium name="WormBaseParasite"/>
        </authorList>
    </citation>
    <scope>IDENTIFICATION</scope>
</reference>
<accession>A0AC34G3C6</accession>
<evidence type="ECO:0000313" key="2">
    <source>
        <dbReference type="WBParaSite" id="ES5_v2.g24220.t1"/>
    </source>
</evidence>
<dbReference type="WBParaSite" id="ES5_v2.g24220.t1">
    <property type="protein sequence ID" value="ES5_v2.g24220.t1"/>
    <property type="gene ID" value="ES5_v2.g24220"/>
</dbReference>
<proteinExistence type="predicted"/>
<sequence>MTITYNLDVPHSHLKGVLSILFRWRGSVWKALAFPLLCWLSAYYFVFCVYLFILRPYDKYIFDKITHVLENRLDTYIPMTFILGFFVSSVLGRWQDTLKNMGWIDGTAVAVSTYIRGTDDETRAIRRTIIRYLVLCQTCVLRNVSIQVRRRFPTLEAIEAADLLTPEERSLIEKTEDSYSQFWIPIVWVEEILYDARMKGKISSDFFVETIGKNIDTFRSQLQNLLKFDWVPIPLVYQQLVTFCVRLYFFICLFTRQIIKSDDEGLPESVLFWIPITTIIEFIVYMGWLKVAEDMLHPLGEEFDNLECNYIIDKNLITGLSLVDNGGKAFPSPKKDAFWDKQRIAPLYSIDTADRTVSPMIGSVADVDFVKNVKEIVMIPHMSKLITMSEEEQQASLLKIKVANFNRNQQRKMRKLSSVYKHEVLSKLKQISKEVDLTDITVKTPLLDEN</sequence>